<sequence length="63" mass="6667">MFIRLAYEGLDARAGLVSSFAEDAPTGAASHFFGFLVERFVAAGLVLGAQSRGRFGDMPVCLV</sequence>
<dbReference type="Proteomes" id="UP000502665">
    <property type="component" value="Chromosome"/>
</dbReference>
<name>A0A6M4X2R8_9ACTN</name>
<evidence type="ECO:0000313" key="2">
    <source>
        <dbReference type="Proteomes" id="UP000502665"/>
    </source>
</evidence>
<proteinExistence type="predicted"/>
<dbReference type="AlphaFoldDB" id="A0A6M4X2R8"/>
<evidence type="ECO:0000313" key="1">
    <source>
        <dbReference type="EMBL" id="QJT05925.1"/>
    </source>
</evidence>
<reference evidence="1" key="1">
    <citation type="submission" date="2020-03" db="EMBL/GenBank/DDBJ databases">
        <title>Molecular networking-based the target discovery of potent antiproliferative macrolactams: 5/6/7/16 polycyclic ansamycins and glycosylated trienomycin from Streptomyces cacaoi subsp. asoensis.</title>
        <authorList>
            <person name="Liu L.-L."/>
        </authorList>
    </citation>
    <scope>NUCLEOTIDE SEQUENCE [LARGE SCALE GENOMIC DNA]</scope>
    <source>
        <strain evidence="1">H2S5</strain>
    </source>
</reference>
<dbReference type="RefSeq" id="WP_171401236.1">
    <property type="nucleotide sequence ID" value="NZ_CP049838.1"/>
</dbReference>
<dbReference type="EMBL" id="CP049838">
    <property type="protein sequence ID" value="QJT05925.1"/>
    <property type="molecule type" value="Genomic_DNA"/>
</dbReference>
<accession>A0A6M4X2R8</accession>
<keyword evidence="2" id="KW-1185">Reference proteome</keyword>
<gene>
    <name evidence="1" type="ORF">G9272_41020</name>
</gene>
<protein>
    <submittedName>
        <fullName evidence="1">Uncharacterized protein</fullName>
    </submittedName>
</protein>
<organism evidence="1 2">
    <name type="scientific">Streptomyces asoensis</name>
    <dbReference type="NCBI Taxonomy" id="249586"/>
    <lineage>
        <taxon>Bacteria</taxon>
        <taxon>Bacillati</taxon>
        <taxon>Actinomycetota</taxon>
        <taxon>Actinomycetes</taxon>
        <taxon>Kitasatosporales</taxon>
        <taxon>Streptomycetaceae</taxon>
        <taxon>Streptomyces</taxon>
    </lineage>
</organism>